<reference evidence="1 2" key="1">
    <citation type="submission" date="2018-06" db="EMBL/GenBank/DDBJ databases">
        <authorList>
            <consortium name="Pathogen Informatics"/>
            <person name="Doyle S."/>
        </authorList>
    </citation>
    <scope>NUCLEOTIDE SEQUENCE [LARGE SCALE GENOMIC DNA]</scope>
    <source>
        <strain evidence="1 2">NCTC13148</strain>
    </source>
</reference>
<evidence type="ECO:0000313" key="2">
    <source>
        <dbReference type="Proteomes" id="UP000254255"/>
    </source>
</evidence>
<gene>
    <name evidence="1" type="ORF">NCTC13148_05257</name>
</gene>
<dbReference type="EMBL" id="UGET01000005">
    <property type="protein sequence ID" value="STN24862.1"/>
    <property type="molecule type" value="Genomic_DNA"/>
</dbReference>
<dbReference type="AlphaFoldDB" id="A0A377F4D9"/>
<accession>A0A377F4D9</accession>
<sequence length="66" mass="7320">MVIRLSRLTPLMMFFQLLESNGIEIAGVGIKTDVLMGFNEGTFVNVDDISLLPNEVSKLVHQILSN</sequence>
<evidence type="ECO:0000313" key="1">
    <source>
        <dbReference type="EMBL" id="STN24862.1"/>
    </source>
</evidence>
<proteinExistence type="predicted"/>
<organism evidence="1 2">
    <name type="scientific">Escherichia coli</name>
    <dbReference type="NCBI Taxonomy" id="562"/>
    <lineage>
        <taxon>Bacteria</taxon>
        <taxon>Pseudomonadati</taxon>
        <taxon>Pseudomonadota</taxon>
        <taxon>Gammaproteobacteria</taxon>
        <taxon>Enterobacterales</taxon>
        <taxon>Enterobacteriaceae</taxon>
        <taxon>Escherichia</taxon>
    </lineage>
</organism>
<name>A0A377F4D9_ECOLX</name>
<dbReference type="Proteomes" id="UP000254255">
    <property type="component" value="Unassembled WGS sequence"/>
</dbReference>
<protein>
    <submittedName>
        <fullName evidence="1">Uncharacterized protein</fullName>
    </submittedName>
</protein>